<proteinExistence type="predicted"/>
<accession>A0A4D4KVN9</accession>
<dbReference type="Proteomes" id="UP000301309">
    <property type="component" value="Unassembled WGS sequence"/>
</dbReference>
<sequence>MEVRSRLGIRKVSAAGTRTVARSAVDTFLRAYETAATGHP</sequence>
<dbReference type="AlphaFoldDB" id="A0A4D4KVN9"/>
<organism evidence="1 2">
    <name type="scientific">Streptomyces violaceusniger</name>
    <dbReference type="NCBI Taxonomy" id="68280"/>
    <lineage>
        <taxon>Bacteria</taxon>
        <taxon>Bacillati</taxon>
        <taxon>Actinomycetota</taxon>
        <taxon>Actinomycetes</taxon>
        <taxon>Kitasatosporales</taxon>
        <taxon>Streptomycetaceae</taxon>
        <taxon>Streptomyces</taxon>
        <taxon>Streptomyces violaceusniger group</taxon>
    </lineage>
</organism>
<keyword evidence="2" id="KW-1185">Reference proteome</keyword>
<evidence type="ECO:0000313" key="1">
    <source>
        <dbReference type="EMBL" id="GDY50577.1"/>
    </source>
</evidence>
<gene>
    <name evidence="1" type="ORF">SVIO_012000</name>
</gene>
<protein>
    <submittedName>
        <fullName evidence="1">Uncharacterized protein</fullName>
    </submittedName>
</protein>
<dbReference type="EMBL" id="BJHW01000001">
    <property type="protein sequence ID" value="GDY50577.1"/>
    <property type="molecule type" value="Genomic_DNA"/>
</dbReference>
<reference evidence="1 2" key="1">
    <citation type="journal article" date="2020" name="Int. J. Syst. Evol. Microbiol.">
        <title>Reclassification of Streptomyces castelarensis and Streptomyces sporoclivatus as later heterotypic synonyms of Streptomyces antimycoticus.</title>
        <authorList>
            <person name="Komaki H."/>
            <person name="Tamura T."/>
        </authorList>
    </citation>
    <scope>NUCLEOTIDE SEQUENCE [LARGE SCALE GENOMIC DNA]</scope>
    <source>
        <strain evidence="1 2">NBRC 13459</strain>
    </source>
</reference>
<evidence type="ECO:0000313" key="2">
    <source>
        <dbReference type="Proteomes" id="UP000301309"/>
    </source>
</evidence>
<name>A0A4D4KVN9_STRVO</name>
<comment type="caution">
    <text evidence="1">The sequence shown here is derived from an EMBL/GenBank/DDBJ whole genome shotgun (WGS) entry which is preliminary data.</text>
</comment>